<name>A0AAV9PE84_9PEZI</name>
<dbReference type="EMBL" id="JAVRRT010000005">
    <property type="protein sequence ID" value="KAK5172028.1"/>
    <property type="molecule type" value="Genomic_DNA"/>
</dbReference>
<evidence type="ECO:0000313" key="2">
    <source>
        <dbReference type="EMBL" id="KAK5172028.1"/>
    </source>
</evidence>
<reference evidence="2 3" key="1">
    <citation type="submission" date="2023-08" db="EMBL/GenBank/DDBJ databases">
        <title>Black Yeasts Isolated from many extreme environments.</title>
        <authorList>
            <person name="Coleine C."/>
            <person name="Stajich J.E."/>
            <person name="Selbmann L."/>
        </authorList>
    </citation>
    <scope>NUCLEOTIDE SEQUENCE [LARGE SCALE GENOMIC DNA]</scope>
    <source>
        <strain evidence="2 3">CCFEE 5935</strain>
    </source>
</reference>
<organism evidence="2 3">
    <name type="scientific">Saxophila tyrrhenica</name>
    <dbReference type="NCBI Taxonomy" id="1690608"/>
    <lineage>
        <taxon>Eukaryota</taxon>
        <taxon>Fungi</taxon>
        <taxon>Dikarya</taxon>
        <taxon>Ascomycota</taxon>
        <taxon>Pezizomycotina</taxon>
        <taxon>Dothideomycetes</taxon>
        <taxon>Dothideomycetidae</taxon>
        <taxon>Mycosphaerellales</taxon>
        <taxon>Extremaceae</taxon>
        <taxon>Saxophila</taxon>
    </lineage>
</organism>
<feature type="compositionally biased region" description="Basic and acidic residues" evidence="1">
    <location>
        <begin position="107"/>
        <end position="120"/>
    </location>
</feature>
<protein>
    <submittedName>
        <fullName evidence="2">Uncharacterized protein</fullName>
    </submittedName>
</protein>
<keyword evidence="3" id="KW-1185">Reference proteome</keyword>
<dbReference type="RefSeq" id="XP_064660872.1">
    <property type="nucleotide sequence ID" value="XM_064800921.1"/>
</dbReference>
<accession>A0AAV9PE84</accession>
<dbReference type="GeneID" id="89925011"/>
<feature type="compositionally biased region" description="Polar residues" evidence="1">
    <location>
        <begin position="17"/>
        <end position="34"/>
    </location>
</feature>
<evidence type="ECO:0000256" key="1">
    <source>
        <dbReference type="SAM" id="MobiDB-lite"/>
    </source>
</evidence>
<feature type="region of interest" description="Disordered" evidence="1">
    <location>
        <begin position="1"/>
        <end position="120"/>
    </location>
</feature>
<evidence type="ECO:0000313" key="3">
    <source>
        <dbReference type="Proteomes" id="UP001337655"/>
    </source>
</evidence>
<sequence>MTILDMFTHLRRKVSGKNKSSSSPIDLTPQGQQAENDHASHHHHNPSPFETAVEPYANLSEIAAPEPVQNIAEQGTLEERRTQQNRGTEQDESPNADSSEVAAPPPVEREGEGKVMRQRRLEYELGFIL</sequence>
<comment type="caution">
    <text evidence="2">The sequence shown here is derived from an EMBL/GenBank/DDBJ whole genome shotgun (WGS) entry which is preliminary data.</text>
</comment>
<proteinExistence type="predicted"/>
<dbReference type="Proteomes" id="UP001337655">
    <property type="component" value="Unassembled WGS sequence"/>
</dbReference>
<gene>
    <name evidence="2" type="ORF">LTR77_003665</name>
</gene>
<dbReference type="AlphaFoldDB" id="A0AAV9PE84"/>